<protein>
    <submittedName>
        <fullName evidence="1">Uncharacterized protein</fullName>
    </submittedName>
</protein>
<name>A0A4C1VG16_EUMVA</name>
<keyword evidence="2" id="KW-1185">Reference proteome</keyword>
<dbReference type="EMBL" id="BGZK01000321">
    <property type="protein sequence ID" value="GBP36645.1"/>
    <property type="molecule type" value="Genomic_DNA"/>
</dbReference>
<proteinExistence type="predicted"/>
<dbReference type="AlphaFoldDB" id="A0A4C1VG16"/>
<evidence type="ECO:0000313" key="1">
    <source>
        <dbReference type="EMBL" id="GBP36645.1"/>
    </source>
</evidence>
<dbReference type="Proteomes" id="UP000299102">
    <property type="component" value="Unassembled WGS sequence"/>
</dbReference>
<accession>A0A4C1VG16</accession>
<gene>
    <name evidence="1" type="ORF">EVAR_35229_1</name>
</gene>
<sequence length="181" mass="20311">MRRDDTSLRTFHTLFNYTGYRRSHRDVGCFTSGLGNISNDSLNSIAYSELVESSMPKDIQQMTFDFQASQRDMELNELLHPGRTWRTPGGGARPEDTALDLLREDFMNGSPIMPTQYDFDSHFNHFQTSIHFKVRDRGRTRKVALKSADAATPRPRRAAAVTVQTGVGPPPAAALYACVLV</sequence>
<comment type="caution">
    <text evidence="1">The sequence shown here is derived from an EMBL/GenBank/DDBJ whole genome shotgun (WGS) entry which is preliminary data.</text>
</comment>
<evidence type="ECO:0000313" key="2">
    <source>
        <dbReference type="Proteomes" id="UP000299102"/>
    </source>
</evidence>
<organism evidence="1 2">
    <name type="scientific">Eumeta variegata</name>
    <name type="common">Bagworm moth</name>
    <name type="synonym">Eumeta japonica</name>
    <dbReference type="NCBI Taxonomy" id="151549"/>
    <lineage>
        <taxon>Eukaryota</taxon>
        <taxon>Metazoa</taxon>
        <taxon>Ecdysozoa</taxon>
        <taxon>Arthropoda</taxon>
        <taxon>Hexapoda</taxon>
        <taxon>Insecta</taxon>
        <taxon>Pterygota</taxon>
        <taxon>Neoptera</taxon>
        <taxon>Endopterygota</taxon>
        <taxon>Lepidoptera</taxon>
        <taxon>Glossata</taxon>
        <taxon>Ditrysia</taxon>
        <taxon>Tineoidea</taxon>
        <taxon>Psychidae</taxon>
        <taxon>Oiketicinae</taxon>
        <taxon>Eumeta</taxon>
    </lineage>
</organism>
<reference evidence="1 2" key="1">
    <citation type="journal article" date="2019" name="Commun. Biol.">
        <title>The bagworm genome reveals a unique fibroin gene that provides high tensile strength.</title>
        <authorList>
            <person name="Kono N."/>
            <person name="Nakamura H."/>
            <person name="Ohtoshi R."/>
            <person name="Tomita M."/>
            <person name="Numata K."/>
            <person name="Arakawa K."/>
        </authorList>
    </citation>
    <scope>NUCLEOTIDE SEQUENCE [LARGE SCALE GENOMIC DNA]</scope>
</reference>